<dbReference type="RefSeq" id="WP_169675859.1">
    <property type="nucleotide sequence ID" value="NZ_JABBHF010000010.1"/>
</dbReference>
<evidence type="ECO:0000313" key="2">
    <source>
        <dbReference type="Proteomes" id="UP000746690"/>
    </source>
</evidence>
<accession>A0ABX1S3D0</accession>
<reference evidence="1 2" key="1">
    <citation type="submission" date="2020-04" db="EMBL/GenBank/DDBJ databases">
        <title>A Flavivirga sp. nov.</title>
        <authorList>
            <person name="Sun X."/>
        </authorList>
    </citation>
    <scope>NUCLEOTIDE SEQUENCE [LARGE SCALE GENOMIC DNA]</scope>
    <source>
        <strain evidence="1 2">Y03</strain>
    </source>
</reference>
<protein>
    <submittedName>
        <fullName evidence="1">Uncharacterized protein</fullName>
    </submittedName>
</protein>
<dbReference type="Proteomes" id="UP000746690">
    <property type="component" value="Unassembled WGS sequence"/>
</dbReference>
<gene>
    <name evidence="1" type="ORF">HHX25_16695</name>
</gene>
<organism evidence="1 2">
    <name type="scientific">Flavivirga algicola</name>
    <dbReference type="NCBI Taxonomy" id="2729136"/>
    <lineage>
        <taxon>Bacteria</taxon>
        <taxon>Pseudomonadati</taxon>
        <taxon>Bacteroidota</taxon>
        <taxon>Flavobacteriia</taxon>
        <taxon>Flavobacteriales</taxon>
        <taxon>Flavobacteriaceae</taxon>
        <taxon>Flavivirga</taxon>
    </lineage>
</organism>
<name>A0ABX1S3D0_9FLAO</name>
<evidence type="ECO:0000313" key="1">
    <source>
        <dbReference type="EMBL" id="NMH89152.1"/>
    </source>
</evidence>
<comment type="caution">
    <text evidence="1">The sequence shown here is derived from an EMBL/GenBank/DDBJ whole genome shotgun (WGS) entry which is preliminary data.</text>
</comment>
<proteinExistence type="predicted"/>
<keyword evidence="2" id="KW-1185">Reference proteome</keyword>
<dbReference type="EMBL" id="JABBHF010000010">
    <property type="protein sequence ID" value="NMH89152.1"/>
    <property type="molecule type" value="Genomic_DNA"/>
</dbReference>
<sequence length="173" mass="19951">MQVQEPFVMPFSKRKCVAYIFEIREKIKSGKNSRWNTLVKKEDVQDFFIEKDGELVMVKPSQETSNYSSYMVRDKQVSSGTFNDPTPEFLKLLDAFGIESENWFGFNKTLEYTERIIEIGEIITVGGIAKWKTLKEPIGGYTYSKIAALESTVNQKIIITDHPKAIQPVKRRL</sequence>